<reference evidence="6 7" key="1">
    <citation type="submission" date="2020-04" db="EMBL/GenBank/DDBJ databases">
        <title>MicrobeNet Type strains.</title>
        <authorList>
            <person name="Nicholson A.C."/>
        </authorList>
    </citation>
    <scope>NUCLEOTIDE SEQUENCE [LARGE SCALE GENOMIC DNA]</scope>
    <source>
        <strain evidence="6 7">CCUG 61472</strain>
    </source>
</reference>
<dbReference type="NCBIfam" id="TIGR00256">
    <property type="entry name" value="D-aminoacyl-tRNA deacylase"/>
    <property type="match status" value="1"/>
</dbReference>
<dbReference type="EMBL" id="JAAXPN010000008">
    <property type="protein sequence ID" value="NKZ24604.1"/>
    <property type="molecule type" value="Genomic_DNA"/>
</dbReference>
<keyword evidence="4 5" id="KW-0694">RNA-binding</keyword>
<dbReference type="AlphaFoldDB" id="A0A7X6S302"/>
<sequence length="148" mass="16347">MRVIVQRVTEAQVAIENKVQGAIKQGVMLLIAVKDSDKQQDIEYICRKILNLRIFEDSDGKMNQSLLDIDGEILSVSQFTLYARTRKGNRPSFTDAGTPEYASKVYHDLNEKLAASGLKVATGVFGADMQVSLINDGPVTIILDTEID</sequence>
<organism evidence="6 7">
    <name type="scientific">Periweissella fabalis</name>
    <dbReference type="NCBI Taxonomy" id="1070421"/>
    <lineage>
        <taxon>Bacteria</taxon>
        <taxon>Bacillati</taxon>
        <taxon>Bacillota</taxon>
        <taxon>Bacilli</taxon>
        <taxon>Lactobacillales</taxon>
        <taxon>Lactobacillaceae</taxon>
        <taxon>Periweissella</taxon>
    </lineage>
</organism>
<comment type="similarity">
    <text evidence="1 5">Belongs to the DTD family.</text>
</comment>
<comment type="caution">
    <text evidence="6">The sequence shown here is derived from an EMBL/GenBank/DDBJ whole genome shotgun (WGS) entry which is preliminary data.</text>
</comment>
<dbReference type="GO" id="GO:0000049">
    <property type="term" value="F:tRNA binding"/>
    <property type="evidence" value="ECO:0007669"/>
    <property type="project" value="UniProtKB-UniRule"/>
</dbReference>
<dbReference type="PANTHER" id="PTHR10472:SF5">
    <property type="entry name" value="D-AMINOACYL-TRNA DEACYLASE 1"/>
    <property type="match status" value="1"/>
</dbReference>
<comment type="subcellular location">
    <subcellularLocation>
        <location evidence="5">Cytoplasm</location>
    </subcellularLocation>
</comment>
<dbReference type="GO" id="GO:0051500">
    <property type="term" value="F:D-tyrosyl-tRNA(Tyr) deacylase activity"/>
    <property type="evidence" value="ECO:0007669"/>
    <property type="project" value="TreeGrafter"/>
</dbReference>
<evidence type="ECO:0000256" key="5">
    <source>
        <dbReference type="HAMAP-Rule" id="MF_00518"/>
    </source>
</evidence>
<proteinExistence type="inferred from homology"/>
<dbReference type="GO" id="GO:0019478">
    <property type="term" value="P:D-amino acid catabolic process"/>
    <property type="evidence" value="ECO:0007669"/>
    <property type="project" value="UniProtKB-UniRule"/>
</dbReference>
<dbReference type="Pfam" id="PF02580">
    <property type="entry name" value="Tyr_Deacylase"/>
    <property type="match status" value="1"/>
</dbReference>
<dbReference type="Gene3D" id="3.50.80.10">
    <property type="entry name" value="D-tyrosyl-tRNA(Tyr) deacylase"/>
    <property type="match status" value="1"/>
</dbReference>
<evidence type="ECO:0000256" key="4">
    <source>
        <dbReference type="ARBA" id="ARBA00022884"/>
    </source>
</evidence>
<comment type="subunit">
    <text evidence="5">Homodimer.</text>
</comment>
<keyword evidence="5 6" id="KW-0378">Hydrolase</keyword>
<dbReference type="PANTHER" id="PTHR10472">
    <property type="entry name" value="D-TYROSYL-TRNA TYR DEACYLASE"/>
    <property type="match status" value="1"/>
</dbReference>
<dbReference type="RefSeq" id="WP_168722399.1">
    <property type="nucleotide sequence ID" value="NZ_JAAXPN010000008.1"/>
</dbReference>
<keyword evidence="3 5" id="KW-0820">tRNA-binding</keyword>
<dbReference type="InterPro" id="IPR003732">
    <property type="entry name" value="Daa-tRNA_deacyls_DTD"/>
</dbReference>
<evidence type="ECO:0000256" key="3">
    <source>
        <dbReference type="ARBA" id="ARBA00022555"/>
    </source>
</evidence>
<dbReference type="SUPFAM" id="SSF69500">
    <property type="entry name" value="DTD-like"/>
    <property type="match status" value="1"/>
</dbReference>
<accession>A0A7X6S302</accession>
<dbReference type="GO" id="GO:0005737">
    <property type="term" value="C:cytoplasm"/>
    <property type="evidence" value="ECO:0007669"/>
    <property type="project" value="UniProtKB-SubCell"/>
</dbReference>
<evidence type="ECO:0000256" key="1">
    <source>
        <dbReference type="ARBA" id="ARBA00009673"/>
    </source>
</evidence>
<comment type="catalytic activity">
    <reaction evidence="5">
        <text>a D-aminoacyl-tRNA + H2O = a tRNA + a D-alpha-amino acid + H(+)</text>
        <dbReference type="Rhea" id="RHEA:13953"/>
        <dbReference type="Rhea" id="RHEA-COMP:10123"/>
        <dbReference type="Rhea" id="RHEA-COMP:10124"/>
        <dbReference type="ChEBI" id="CHEBI:15377"/>
        <dbReference type="ChEBI" id="CHEBI:15378"/>
        <dbReference type="ChEBI" id="CHEBI:59871"/>
        <dbReference type="ChEBI" id="CHEBI:78442"/>
        <dbReference type="ChEBI" id="CHEBI:79333"/>
        <dbReference type="EC" id="3.1.1.96"/>
    </reaction>
</comment>
<dbReference type="HAMAP" id="MF_00518">
    <property type="entry name" value="Deacylase_Dtd"/>
    <property type="match status" value="1"/>
</dbReference>
<keyword evidence="2 5" id="KW-0963">Cytoplasm</keyword>
<evidence type="ECO:0000313" key="7">
    <source>
        <dbReference type="Proteomes" id="UP000549765"/>
    </source>
</evidence>
<dbReference type="EC" id="3.1.1.-" evidence="5"/>
<name>A0A7X6S302_9LACO</name>
<evidence type="ECO:0000256" key="2">
    <source>
        <dbReference type="ARBA" id="ARBA00022490"/>
    </source>
</evidence>
<dbReference type="CDD" id="cd00563">
    <property type="entry name" value="Dtyr_deacylase"/>
    <property type="match status" value="1"/>
</dbReference>
<comment type="domain">
    <text evidence="5">A Gly-cisPro motif from one monomer fits into the active site of the other monomer to allow specific chiral rejection of L-amino acids.</text>
</comment>
<gene>
    <name evidence="5" type="primary">dtd</name>
    <name evidence="6" type="ORF">HF964_07340</name>
</gene>
<feature type="short sequence motif" description="Gly-cisPro motif, important for rejection of L-amino acids" evidence="5">
    <location>
        <begin position="137"/>
        <end position="138"/>
    </location>
</feature>
<dbReference type="Proteomes" id="UP000549765">
    <property type="component" value="Unassembled WGS sequence"/>
</dbReference>
<protein>
    <recommendedName>
        <fullName evidence="5">D-aminoacyl-tRNA deacylase</fullName>
        <shortName evidence="5">DTD</shortName>
        <ecNumber evidence="5">3.1.1.96</ecNumber>
    </recommendedName>
    <alternativeName>
        <fullName evidence="5">Gly-tRNA(Ala) deacylase</fullName>
        <ecNumber evidence="5">3.1.1.-</ecNumber>
    </alternativeName>
</protein>
<keyword evidence="7" id="KW-1185">Reference proteome</keyword>
<dbReference type="GO" id="GO:0106026">
    <property type="term" value="F:Gly-tRNA(Ala) deacylase activity"/>
    <property type="evidence" value="ECO:0007669"/>
    <property type="project" value="UniProtKB-UniRule"/>
</dbReference>
<dbReference type="FunFam" id="3.50.80.10:FF:000001">
    <property type="entry name" value="D-aminoacyl-tRNA deacylase"/>
    <property type="match status" value="1"/>
</dbReference>
<comment type="function">
    <text evidence="5">An aminoacyl-tRNA editing enzyme that deacylates mischarged D-aminoacyl-tRNAs. Also deacylates mischarged glycyl-tRNA(Ala), protecting cells against glycine mischarging by AlaRS. Acts via tRNA-based rather than protein-based catalysis; rejects L-amino acids rather than detecting D-amino acids in the active site. By recycling D-aminoacyl-tRNA to D-amino acids and free tRNA molecules, this enzyme counteracts the toxicity associated with the formation of D-aminoacyl-tRNA entities in vivo and helps enforce protein L-homochirality.</text>
</comment>
<dbReference type="InterPro" id="IPR023509">
    <property type="entry name" value="DTD-like_sf"/>
</dbReference>
<evidence type="ECO:0000313" key="6">
    <source>
        <dbReference type="EMBL" id="NKZ24604.1"/>
    </source>
</evidence>
<dbReference type="EC" id="3.1.1.96" evidence="5"/>
<dbReference type="GO" id="GO:0043908">
    <property type="term" value="F:Ser(Gly)-tRNA(Ala) hydrolase activity"/>
    <property type="evidence" value="ECO:0007669"/>
    <property type="project" value="UniProtKB-UniRule"/>
</dbReference>
<comment type="catalytic activity">
    <reaction evidence="5">
        <text>glycyl-tRNA(Ala) + H2O = tRNA(Ala) + glycine + H(+)</text>
        <dbReference type="Rhea" id="RHEA:53744"/>
        <dbReference type="Rhea" id="RHEA-COMP:9657"/>
        <dbReference type="Rhea" id="RHEA-COMP:13640"/>
        <dbReference type="ChEBI" id="CHEBI:15377"/>
        <dbReference type="ChEBI" id="CHEBI:15378"/>
        <dbReference type="ChEBI" id="CHEBI:57305"/>
        <dbReference type="ChEBI" id="CHEBI:78442"/>
        <dbReference type="ChEBI" id="CHEBI:78522"/>
    </reaction>
</comment>